<keyword evidence="1" id="KW-0863">Zinc-finger</keyword>
<dbReference type="AlphaFoldDB" id="A0A1D9QMY5"/>
<evidence type="ECO:0000259" key="3">
    <source>
        <dbReference type="PROSITE" id="PS51083"/>
    </source>
</evidence>
<protein>
    <recommendedName>
        <fullName evidence="3">HIT-type domain-containing protein</fullName>
    </recommendedName>
</protein>
<feature type="compositionally biased region" description="Basic and acidic residues" evidence="2">
    <location>
        <begin position="83"/>
        <end position="95"/>
    </location>
</feature>
<dbReference type="CDD" id="cd23023">
    <property type="entry name" value="zf-HIT_BCD1"/>
    <property type="match status" value="1"/>
</dbReference>
<evidence type="ECO:0000313" key="5">
    <source>
        <dbReference type="Proteomes" id="UP000177798"/>
    </source>
</evidence>
<dbReference type="EMBL" id="CP017829">
    <property type="protein sequence ID" value="APA16291.1"/>
    <property type="molecule type" value="Genomic_DNA"/>
</dbReference>
<dbReference type="PROSITE" id="PS51083">
    <property type="entry name" value="ZF_HIT"/>
    <property type="match status" value="1"/>
</dbReference>
<dbReference type="GO" id="GO:0008270">
    <property type="term" value="F:zinc ion binding"/>
    <property type="evidence" value="ECO:0007669"/>
    <property type="project" value="UniProtKB-UniRule"/>
</dbReference>
<keyword evidence="1" id="KW-0479">Metal-binding</keyword>
<feature type="region of interest" description="Disordered" evidence="2">
    <location>
        <begin position="83"/>
        <end position="105"/>
    </location>
</feature>
<evidence type="ECO:0000256" key="2">
    <source>
        <dbReference type="SAM" id="MobiDB-lite"/>
    </source>
</evidence>
<dbReference type="VEuPathDB" id="FungiDB:sscle_16g110610"/>
<name>A0A1D9QMY5_SCLS1</name>
<dbReference type="InterPro" id="IPR007529">
    <property type="entry name" value="Znf_HIT"/>
</dbReference>
<proteinExistence type="predicted"/>
<organism evidence="4 5">
    <name type="scientific">Sclerotinia sclerotiorum (strain ATCC 18683 / 1980 / Ss-1)</name>
    <name type="common">White mold</name>
    <name type="synonym">Whetzelinia sclerotiorum</name>
    <dbReference type="NCBI Taxonomy" id="665079"/>
    <lineage>
        <taxon>Eukaryota</taxon>
        <taxon>Fungi</taxon>
        <taxon>Dikarya</taxon>
        <taxon>Ascomycota</taxon>
        <taxon>Pezizomycotina</taxon>
        <taxon>Leotiomycetes</taxon>
        <taxon>Helotiales</taxon>
        <taxon>Sclerotiniaceae</taxon>
        <taxon>Sclerotinia</taxon>
    </lineage>
</organism>
<dbReference type="SUPFAM" id="SSF144232">
    <property type="entry name" value="HIT/MYND zinc finger-like"/>
    <property type="match status" value="1"/>
</dbReference>
<reference evidence="5" key="1">
    <citation type="journal article" date="2017" name="Genome Biol. Evol.">
        <title>The complete genome sequence of the phytopathogenic fungus Sclerotinia sclerotiorum reveals insights into the genome architecture of broad host range pathogens.</title>
        <authorList>
            <person name="Derbyshire M."/>
            <person name="Denton-Giles M."/>
            <person name="Hegedus D."/>
            <person name="Seifbarghy S."/>
            <person name="Rollins J."/>
            <person name="van Kan J."/>
            <person name="Seidl M.F."/>
            <person name="Faino L."/>
            <person name="Mbengue M."/>
            <person name="Navaud O."/>
            <person name="Raffaele S."/>
            <person name="Hammond-Kosack K."/>
            <person name="Heard S."/>
            <person name="Oliver R."/>
        </authorList>
    </citation>
    <scope>NUCLEOTIDE SEQUENCE [LARGE SCALE GENOMIC DNA]</scope>
    <source>
        <strain evidence="5">ATCC 18683 / 1980 / Ss-1</strain>
    </source>
</reference>
<evidence type="ECO:0000256" key="1">
    <source>
        <dbReference type="PROSITE-ProRule" id="PRU00453"/>
    </source>
</evidence>
<dbReference type="Pfam" id="PF04438">
    <property type="entry name" value="zf-HIT"/>
    <property type="match status" value="1"/>
</dbReference>
<dbReference type="OrthoDB" id="18412at2759"/>
<gene>
    <name evidence="4" type="ORF">sscle_16g110610</name>
</gene>
<feature type="domain" description="HIT-type" evidence="3">
    <location>
        <begin position="53"/>
        <end position="88"/>
    </location>
</feature>
<keyword evidence="1" id="KW-0862">Zinc</keyword>
<evidence type="ECO:0000313" key="4">
    <source>
        <dbReference type="EMBL" id="APA16291.1"/>
    </source>
</evidence>
<dbReference type="Gene3D" id="3.30.60.190">
    <property type="match status" value="1"/>
</dbReference>
<accession>A0A1D9QMY5</accession>
<dbReference type="Proteomes" id="UP000177798">
    <property type="component" value="Chromosome 16"/>
</dbReference>
<sequence length="245" mass="27185">MDTIETFSEGGNAISSIDTKTYLCVSVADAPVEIVDPTNRVSMNETPADPKLCVLCKENNHKYKCKYCDVRYCSVKCSNAHKADTNDHEEEKEKLASASPPTEISSPILKEKSTARPGTLAAANAKGPFESLNDSKELKELFIRYPNLRAHLDAVDTATLRPTGSSSHKWNQDQGWEKGRNALKSARGYYGKDGEGVREYCELVLRLLGDEDEESEEAAAEVLRKEALAESTRVIRALLESEKRR</sequence>